<dbReference type="Proteomes" id="UP000283128">
    <property type="component" value="Unassembled WGS sequence"/>
</dbReference>
<dbReference type="NCBIfam" id="TIGR02957">
    <property type="entry name" value="SigX4"/>
    <property type="match status" value="1"/>
</dbReference>
<dbReference type="NCBIfam" id="NF007214">
    <property type="entry name" value="PRK09636.1"/>
    <property type="match status" value="1"/>
</dbReference>
<dbReference type="SUPFAM" id="SSF88659">
    <property type="entry name" value="Sigma3 and sigma4 domains of RNA polymerase sigma factors"/>
    <property type="match status" value="1"/>
</dbReference>
<sequence length="288" mass="31341">MDVFTSHRPLLFSIAYEILGSVADAEDVLQDSYLRWQTVDETSVKNPRAYIAQIVTRQSLSALRSAARRREEYVGPWLPEPLDTDPNRAPDGVTHLLTGEAVTTAMLLVLESLTPTERAVFVLREVFDFGYAEIAAAVGKSEPAVRQVNHRARNHVHARRQVAVAAPKEAQSVAERFMVAAATGDVQSLMDVLAPEVVFIGDGGGKVTAVMRPVRGADKVGRLVRGLLEKGARMGEVDVRVGVYNGMPAVIGLLDGELDQVTCIEVRGGLVTALYCTRNPDKLKAVRI</sequence>
<evidence type="ECO:0000256" key="1">
    <source>
        <dbReference type="ARBA" id="ARBA00010641"/>
    </source>
</evidence>
<comment type="subunit">
    <text evidence="2">Interacts transiently with the RNA polymerase catalytic core formed by RpoA, RpoB, RpoC and RpoZ (2 alpha, 1 beta, 1 beta' and 1 omega subunit) to form the RNA polymerase holoenzyme that can initiate transcription.</text>
</comment>
<proteinExistence type="inferred from homology"/>
<evidence type="ECO:0000259" key="6">
    <source>
        <dbReference type="Pfam" id="PF04542"/>
    </source>
</evidence>
<evidence type="ECO:0000256" key="2">
    <source>
        <dbReference type="ARBA" id="ARBA00011344"/>
    </source>
</evidence>
<dbReference type="InterPro" id="IPR032710">
    <property type="entry name" value="NTF2-like_dom_sf"/>
</dbReference>
<dbReference type="InterPro" id="IPR013324">
    <property type="entry name" value="RNA_pol_sigma_r3/r4-like"/>
</dbReference>
<evidence type="ECO:0000259" key="7">
    <source>
        <dbReference type="Pfam" id="PF08281"/>
    </source>
</evidence>
<dbReference type="GO" id="GO:0006352">
    <property type="term" value="P:DNA-templated transcription initiation"/>
    <property type="evidence" value="ECO:0007669"/>
    <property type="project" value="InterPro"/>
</dbReference>
<dbReference type="InterPro" id="IPR014284">
    <property type="entry name" value="RNA_pol_sigma-70_dom"/>
</dbReference>
<dbReference type="Gene3D" id="1.10.1740.10">
    <property type="match status" value="1"/>
</dbReference>
<dbReference type="Pfam" id="PF04542">
    <property type="entry name" value="Sigma70_r2"/>
    <property type="match status" value="1"/>
</dbReference>
<dbReference type="InterPro" id="IPR007627">
    <property type="entry name" value="RNA_pol_sigma70_r2"/>
</dbReference>
<dbReference type="AlphaFoldDB" id="A0A437Q146"/>
<keyword evidence="5" id="KW-0804">Transcription</keyword>
<protein>
    <submittedName>
        <fullName evidence="8">RNA polymerase sigma-70 factor</fullName>
    </submittedName>
</protein>
<comment type="caution">
    <text evidence="8">The sequence shown here is derived from an EMBL/GenBank/DDBJ whole genome shotgun (WGS) entry which is preliminary data.</text>
</comment>
<dbReference type="SUPFAM" id="SSF54427">
    <property type="entry name" value="NTF2-like"/>
    <property type="match status" value="1"/>
</dbReference>
<dbReference type="GO" id="GO:0016987">
    <property type="term" value="F:sigma factor activity"/>
    <property type="evidence" value="ECO:0007669"/>
    <property type="project" value="UniProtKB-KW"/>
</dbReference>
<accession>A0A437Q146</accession>
<evidence type="ECO:0000256" key="5">
    <source>
        <dbReference type="ARBA" id="ARBA00023163"/>
    </source>
</evidence>
<evidence type="ECO:0000313" key="9">
    <source>
        <dbReference type="Proteomes" id="UP000283128"/>
    </source>
</evidence>
<dbReference type="InterPro" id="IPR013249">
    <property type="entry name" value="RNA_pol_sigma70_r4_t2"/>
</dbReference>
<dbReference type="PANTHER" id="PTHR30173:SF36">
    <property type="entry name" value="ECF RNA POLYMERASE SIGMA FACTOR SIGJ"/>
    <property type="match status" value="1"/>
</dbReference>
<dbReference type="InterPro" id="IPR014303">
    <property type="entry name" value="RNA_pol_sigma-70_ECF"/>
</dbReference>
<comment type="similarity">
    <text evidence="1">Belongs to the sigma-70 factor family. ECF subfamily.</text>
</comment>
<keyword evidence="4" id="KW-0731">Sigma factor</keyword>
<dbReference type="OrthoDB" id="6689546at2"/>
<dbReference type="GO" id="GO:0003677">
    <property type="term" value="F:DNA binding"/>
    <property type="evidence" value="ECO:0007669"/>
    <property type="project" value="InterPro"/>
</dbReference>
<feature type="domain" description="RNA polymerase sigma factor 70 region 4 type 2" evidence="7">
    <location>
        <begin position="106"/>
        <end position="155"/>
    </location>
</feature>
<dbReference type="PANTHER" id="PTHR30173">
    <property type="entry name" value="SIGMA 19 FACTOR"/>
    <property type="match status" value="1"/>
</dbReference>
<reference evidence="8 9" key="1">
    <citation type="submission" date="2019-01" db="EMBL/GenBank/DDBJ databases">
        <title>Genome sequences of Streptomyces and Rhizobium isolates collected from root and soil.</title>
        <authorList>
            <person name="Chhettri S."/>
            <person name="Sevigny J.L."/>
            <person name="Sen A."/>
            <person name="Ennis N."/>
            <person name="Tisa L."/>
        </authorList>
    </citation>
    <scope>NUCLEOTIDE SEQUENCE [LARGE SCALE GENOMIC DNA]</scope>
    <source>
        <strain evidence="8 9">San01</strain>
    </source>
</reference>
<gene>
    <name evidence="8" type="ORF">EOT10_06885</name>
</gene>
<dbReference type="InterPro" id="IPR052704">
    <property type="entry name" value="ECF_Sigma-70_Domain"/>
</dbReference>
<dbReference type="CDD" id="cd06171">
    <property type="entry name" value="Sigma70_r4"/>
    <property type="match status" value="1"/>
</dbReference>
<name>A0A437Q146_9ACTN</name>
<dbReference type="InterPro" id="IPR013325">
    <property type="entry name" value="RNA_pol_sigma_r2"/>
</dbReference>
<dbReference type="Gene3D" id="3.10.450.50">
    <property type="match status" value="1"/>
</dbReference>
<dbReference type="EMBL" id="RZYA01000002">
    <property type="protein sequence ID" value="RVU28203.1"/>
    <property type="molecule type" value="Genomic_DNA"/>
</dbReference>
<dbReference type="Pfam" id="PF08281">
    <property type="entry name" value="Sigma70_r4_2"/>
    <property type="match status" value="1"/>
</dbReference>
<evidence type="ECO:0000256" key="4">
    <source>
        <dbReference type="ARBA" id="ARBA00023082"/>
    </source>
</evidence>
<dbReference type="NCBIfam" id="TIGR02937">
    <property type="entry name" value="sigma70-ECF"/>
    <property type="match status" value="1"/>
</dbReference>
<feature type="domain" description="RNA polymerase sigma-70 region 2" evidence="6">
    <location>
        <begin position="4"/>
        <end position="69"/>
    </location>
</feature>
<evidence type="ECO:0000313" key="8">
    <source>
        <dbReference type="EMBL" id="RVU28203.1"/>
    </source>
</evidence>
<dbReference type="InterPro" id="IPR036388">
    <property type="entry name" value="WH-like_DNA-bd_sf"/>
</dbReference>
<dbReference type="Gene3D" id="1.10.10.10">
    <property type="entry name" value="Winged helix-like DNA-binding domain superfamily/Winged helix DNA-binding domain"/>
    <property type="match status" value="1"/>
</dbReference>
<keyword evidence="3" id="KW-0805">Transcription regulation</keyword>
<keyword evidence="9" id="KW-1185">Reference proteome</keyword>
<organism evidence="8 9">
    <name type="scientific">Streptomyces antnestii</name>
    <dbReference type="NCBI Taxonomy" id="2494256"/>
    <lineage>
        <taxon>Bacteria</taxon>
        <taxon>Bacillati</taxon>
        <taxon>Actinomycetota</taxon>
        <taxon>Actinomycetes</taxon>
        <taxon>Kitasatosporales</taxon>
        <taxon>Streptomycetaceae</taxon>
        <taxon>Streptomyces</taxon>
    </lineage>
</organism>
<dbReference type="SUPFAM" id="SSF88946">
    <property type="entry name" value="Sigma2 domain of RNA polymerase sigma factors"/>
    <property type="match status" value="1"/>
</dbReference>
<evidence type="ECO:0000256" key="3">
    <source>
        <dbReference type="ARBA" id="ARBA00023015"/>
    </source>
</evidence>